<keyword evidence="4" id="KW-1185">Reference proteome</keyword>
<proteinExistence type="predicted"/>
<evidence type="ECO:0000313" key="4">
    <source>
        <dbReference type="Proteomes" id="UP001194468"/>
    </source>
</evidence>
<reference evidence="3" key="1">
    <citation type="submission" date="2019-10" db="EMBL/GenBank/DDBJ databases">
        <authorList>
            <consortium name="DOE Joint Genome Institute"/>
            <person name="Kuo A."/>
            <person name="Miyauchi S."/>
            <person name="Kiss E."/>
            <person name="Drula E."/>
            <person name="Kohler A."/>
            <person name="Sanchez-Garcia M."/>
            <person name="Andreopoulos B."/>
            <person name="Barry K.W."/>
            <person name="Bonito G."/>
            <person name="Buee M."/>
            <person name="Carver A."/>
            <person name="Chen C."/>
            <person name="Cichocki N."/>
            <person name="Clum A."/>
            <person name="Culley D."/>
            <person name="Crous P.W."/>
            <person name="Fauchery L."/>
            <person name="Girlanda M."/>
            <person name="Hayes R."/>
            <person name="Keri Z."/>
            <person name="LaButti K."/>
            <person name="Lipzen A."/>
            <person name="Lombard V."/>
            <person name="Magnuson J."/>
            <person name="Maillard F."/>
            <person name="Morin E."/>
            <person name="Murat C."/>
            <person name="Nolan M."/>
            <person name="Ohm R."/>
            <person name="Pangilinan J."/>
            <person name="Pereira M."/>
            <person name="Perotto S."/>
            <person name="Peter M."/>
            <person name="Riley R."/>
            <person name="Sitrit Y."/>
            <person name="Stielow B."/>
            <person name="Szollosi G."/>
            <person name="Zifcakova L."/>
            <person name="Stursova M."/>
            <person name="Spatafora J.W."/>
            <person name="Tedersoo L."/>
            <person name="Vaario L.-M."/>
            <person name="Yamada A."/>
            <person name="Yan M."/>
            <person name="Wang P."/>
            <person name="Xu J."/>
            <person name="Bruns T."/>
            <person name="Baldrian P."/>
            <person name="Vilgalys R."/>
            <person name="Henrissat B."/>
            <person name="Grigoriev I.V."/>
            <person name="Hibbett D."/>
            <person name="Nagy L.G."/>
            <person name="Martin F.M."/>
        </authorList>
    </citation>
    <scope>NUCLEOTIDE SEQUENCE</scope>
    <source>
        <strain evidence="3">BED1</strain>
    </source>
</reference>
<comment type="caution">
    <text evidence="3">The sequence shown here is derived from an EMBL/GenBank/DDBJ whole genome shotgun (WGS) entry which is preliminary data.</text>
</comment>
<feature type="region of interest" description="Disordered" evidence="1">
    <location>
        <begin position="1"/>
        <end position="67"/>
    </location>
</feature>
<dbReference type="PROSITE" id="PS00675">
    <property type="entry name" value="SIGMA54_INTERACT_1"/>
    <property type="match status" value="1"/>
</dbReference>
<sequence length="545" mass="60153">METPHLSTTNSDPVDGKLGGDFVHIDAPPDFLHTQGNPQHDLSVAPDTEQNGFARSGSPHSTSKVDPVVEQGKEELTGLYTENTAPHGSCSPQNRDEHLLGTSPDTDTNINATTQYDSPTVQGNEQNLARFDASRSTTKPTPVGNLREQTNIVIFGETGVGKSSIINLIADQELADTSNDTLGCTFQHKRHSVMLGDMSCSLWDTAGLDEGTEGTVPAEIAEKNLRGLMRELGQSGGIHLIIYCIRASRLTKALKRNYDLFYVTVCQKNVRVALVVTGLEHQLDEMEMWWATNEAALQRYGMRFDAHACVTTLNVGDPTIQQRRSHSRQLLCELVVKYSELPPWKFDASLLSWVLPMFGMASLRNTAAIRKVLVCGGFIDPLSRKAVDLHKNTEQIGDRQYTFVQVNKRTPHTPAPRMTEDTGNLGAGVLVFYTSPLENHRMSSIDVNALKTFYAEGGQLCPVIVVLQGCHNEKVALACWSEFVSRHGNIRGCFTPLPSTPDDARETLNVLIKDLYVEPAEVKGPGRLRKIMDAGKYIRFLYCLS</sequence>
<gene>
    <name evidence="3" type="ORF">L210DRAFT_3646553</name>
</gene>
<dbReference type="EMBL" id="WHUW01000015">
    <property type="protein sequence ID" value="KAF8439032.1"/>
    <property type="molecule type" value="Genomic_DNA"/>
</dbReference>
<reference evidence="3" key="2">
    <citation type="journal article" date="2020" name="Nat. Commun.">
        <title>Large-scale genome sequencing of mycorrhizal fungi provides insights into the early evolution of symbiotic traits.</title>
        <authorList>
            <person name="Miyauchi S."/>
            <person name="Kiss E."/>
            <person name="Kuo A."/>
            <person name="Drula E."/>
            <person name="Kohler A."/>
            <person name="Sanchez-Garcia M."/>
            <person name="Morin E."/>
            <person name="Andreopoulos B."/>
            <person name="Barry K.W."/>
            <person name="Bonito G."/>
            <person name="Buee M."/>
            <person name="Carver A."/>
            <person name="Chen C."/>
            <person name="Cichocki N."/>
            <person name="Clum A."/>
            <person name="Culley D."/>
            <person name="Crous P.W."/>
            <person name="Fauchery L."/>
            <person name="Girlanda M."/>
            <person name="Hayes R.D."/>
            <person name="Keri Z."/>
            <person name="LaButti K."/>
            <person name="Lipzen A."/>
            <person name="Lombard V."/>
            <person name="Magnuson J."/>
            <person name="Maillard F."/>
            <person name="Murat C."/>
            <person name="Nolan M."/>
            <person name="Ohm R.A."/>
            <person name="Pangilinan J."/>
            <person name="Pereira M.F."/>
            <person name="Perotto S."/>
            <person name="Peter M."/>
            <person name="Pfister S."/>
            <person name="Riley R."/>
            <person name="Sitrit Y."/>
            <person name="Stielow J.B."/>
            <person name="Szollosi G."/>
            <person name="Zifcakova L."/>
            <person name="Stursova M."/>
            <person name="Spatafora J.W."/>
            <person name="Tedersoo L."/>
            <person name="Vaario L.M."/>
            <person name="Yamada A."/>
            <person name="Yan M."/>
            <person name="Wang P."/>
            <person name="Xu J."/>
            <person name="Bruns T."/>
            <person name="Baldrian P."/>
            <person name="Vilgalys R."/>
            <person name="Dunand C."/>
            <person name="Henrissat B."/>
            <person name="Grigoriev I.V."/>
            <person name="Hibbett D."/>
            <person name="Nagy L.G."/>
            <person name="Martin F.M."/>
        </authorList>
    </citation>
    <scope>NUCLEOTIDE SEQUENCE</scope>
    <source>
        <strain evidence="3">BED1</strain>
    </source>
</reference>
<feature type="compositionally biased region" description="Polar residues" evidence="1">
    <location>
        <begin position="1"/>
        <end position="12"/>
    </location>
</feature>
<feature type="domain" description="G" evidence="2">
    <location>
        <begin position="152"/>
        <end position="253"/>
    </location>
</feature>
<evidence type="ECO:0000256" key="1">
    <source>
        <dbReference type="SAM" id="MobiDB-lite"/>
    </source>
</evidence>
<dbReference type="Proteomes" id="UP001194468">
    <property type="component" value="Unassembled WGS sequence"/>
</dbReference>
<dbReference type="Gene3D" id="3.40.50.300">
    <property type="entry name" value="P-loop containing nucleotide triphosphate hydrolases"/>
    <property type="match status" value="1"/>
</dbReference>
<dbReference type="InterPro" id="IPR027417">
    <property type="entry name" value="P-loop_NTPase"/>
</dbReference>
<feature type="compositionally biased region" description="Polar residues" evidence="1">
    <location>
        <begin position="81"/>
        <end position="93"/>
    </location>
</feature>
<dbReference type="SUPFAM" id="SSF52540">
    <property type="entry name" value="P-loop containing nucleoside triphosphate hydrolases"/>
    <property type="match status" value="1"/>
</dbReference>
<evidence type="ECO:0000259" key="2">
    <source>
        <dbReference type="Pfam" id="PF01926"/>
    </source>
</evidence>
<feature type="region of interest" description="Disordered" evidence="1">
    <location>
        <begin position="81"/>
        <end position="108"/>
    </location>
</feature>
<protein>
    <recommendedName>
        <fullName evidence="2">G domain-containing protein</fullName>
    </recommendedName>
</protein>
<dbReference type="InterPro" id="IPR006073">
    <property type="entry name" value="GTP-bd"/>
</dbReference>
<dbReference type="GO" id="GO:0005525">
    <property type="term" value="F:GTP binding"/>
    <property type="evidence" value="ECO:0007669"/>
    <property type="project" value="InterPro"/>
</dbReference>
<dbReference type="AlphaFoldDB" id="A0AAD4GEY5"/>
<dbReference type="InterPro" id="IPR025662">
    <property type="entry name" value="Sigma_54_int_dom_ATP-bd_1"/>
</dbReference>
<evidence type="ECO:0000313" key="3">
    <source>
        <dbReference type="EMBL" id="KAF8439032.1"/>
    </source>
</evidence>
<accession>A0AAD4GEY5</accession>
<dbReference type="Pfam" id="PF01926">
    <property type="entry name" value="MMR_HSR1"/>
    <property type="match status" value="1"/>
</dbReference>
<feature type="compositionally biased region" description="Polar residues" evidence="1">
    <location>
        <begin position="48"/>
        <end position="64"/>
    </location>
</feature>
<name>A0AAD4GEY5_BOLED</name>
<organism evidence="3 4">
    <name type="scientific">Boletus edulis BED1</name>
    <dbReference type="NCBI Taxonomy" id="1328754"/>
    <lineage>
        <taxon>Eukaryota</taxon>
        <taxon>Fungi</taxon>
        <taxon>Dikarya</taxon>
        <taxon>Basidiomycota</taxon>
        <taxon>Agaricomycotina</taxon>
        <taxon>Agaricomycetes</taxon>
        <taxon>Agaricomycetidae</taxon>
        <taxon>Boletales</taxon>
        <taxon>Boletineae</taxon>
        <taxon>Boletaceae</taxon>
        <taxon>Boletoideae</taxon>
        <taxon>Boletus</taxon>
    </lineage>
</organism>